<organism evidence="1 2">
    <name type="scientific">Jannaschia faecimaris</name>
    <dbReference type="NCBI Taxonomy" id="1244108"/>
    <lineage>
        <taxon>Bacteria</taxon>
        <taxon>Pseudomonadati</taxon>
        <taxon>Pseudomonadota</taxon>
        <taxon>Alphaproteobacteria</taxon>
        <taxon>Rhodobacterales</taxon>
        <taxon>Roseobacteraceae</taxon>
        <taxon>Jannaschia</taxon>
    </lineage>
</organism>
<protein>
    <submittedName>
        <fullName evidence="1">Uncharacterized protein</fullName>
    </submittedName>
</protein>
<dbReference type="OrthoDB" id="1814621at2"/>
<dbReference type="Proteomes" id="UP000198914">
    <property type="component" value="Unassembled WGS sequence"/>
</dbReference>
<evidence type="ECO:0000313" key="2">
    <source>
        <dbReference type="Proteomes" id="UP000198914"/>
    </source>
</evidence>
<name>A0A1H3K7M1_9RHOB</name>
<gene>
    <name evidence="1" type="ORF">SAMN05444004_101546</name>
</gene>
<dbReference type="RefSeq" id="WP_092641889.1">
    <property type="nucleotide sequence ID" value="NZ_FNPX01000001.1"/>
</dbReference>
<proteinExistence type="predicted"/>
<reference evidence="2" key="1">
    <citation type="submission" date="2016-10" db="EMBL/GenBank/DDBJ databases">
        <authorList>
            <person name="Varghese N."/>
            <person name="Submissions S."/>
        </authorList>
    </citation>
    <scope>NUCLEOTIDE SEQUENCE [LARGE SCALE GENOMIC DNA]</scope>
    <source>
        <strain evidence="2">DSM 100420</strain>
    </source>
</reference>
<accession>A0A1H3K7M1</accession>
<dbReference type="AlphaFoldDB" id="A0A1H3K7M1"/>
<dbReference type="EMBL" id="FNPX01000001">
    <property type="protein sequence ID" value="SDY48217.1"/>
    <property type="molecule type" value="Genomic_DNA"/>
</dbReference>
<sequence>MYDRLLGAYLVPRRSDAVQGIYSDRPVQFGSAFLPPDPMLRLRGLDDPEPMGRWSLNDAFTVALPRPDDVEDLILEAEFGPAFLPDGVLRMAVVVNGRTVEEVVFDPQCLHFKLRFPLAELPPSRDITLTCVMSEPRGPTESGLHEDNRVLGVVLRNVGLARELSRTRLYEGTDHAFTLPRTGWFTPDVLLWAKDEMATITLPAADLCSNTFALQMTLDAVAAQKDVSISVGEQMRTVDVDGPTQVVFEGTFGAPGTDVPIVFGNYERHRPSEIGPSADTRLLGLGLSALTVNYLICNRRPSFGAEWPADGSGKTAASPDRRSVT</sequence>
<keyword evidence="2" id="KW-1185">Reference proteome</keyword>
<dbReference type="STRING" id="1244108.SAMN05444004_101546"/>
<evidence type="ECO:0000313" key="1">
    <source>
        <dbReference type="EMBL" id="SDY48217.1"/>
    </source>
</evidence>